<dbReference type="InterPro" id="IPR027417">
    <property type="entry name" value="P-loop_NTPase"/>
</dbReference>
<dbReference type="Pfam" id="PF13671">
    <property type="entry name" value="AAA_33"/>
    <property type="match status" value="1"/>
</dbReference>
<sequence length="203" mass="22357">MTITNRRQGGSSLKTKTVVVIAGLPISGKSSLGRALAEKTGLHFIDIDAGPASCVFSQEQNPLRSDEARARERARMTVAYTVLHAAVEAHLSQGFSIIISATYSRHTNQELLQSAVERGNGIMKVIWCQYHDTPTEIERRVADRLARGTVGGCRSVSHYLDDKSRYMGIKLPHIVVMMDCGQEGLNKAVQQAISYIDDERSLE</sequence>
<comment type="caution">
    <text evidence="1">The sequence shown here is derived from an EMBL/GenBank/DDBJ whole genome shotgun (WGS) entry which is preliminary data.</text>
</comment>
<gene>
    <name evidence="1" type="ORF">A3J59_00160</name>
</gene>
<name>A0A1G1YCD6_9BACT</name>
<proteinExistence type="predicted"/>
<accession>A0A1G1YCD6</accession>
<organism evidence="1 2">
    <name type="scientific">Candidatus Buchananbacteria bacterium RIFCSPHIGHO2_02_FULL_56_16</name>
    <dbReference type="NCBI Taxonomy" id="1797542"/>
    <lineage>
        <taxon>Bacteria</taxon>
        <taxon>Candidatus Buchananiibacteriota</taxon>
    </lineage>
</organism>
<dbReference type="AlphaFoldDB" id="A0A1G1YCD6"/>
<evidence type="ECO:0000313" key="2">
    <source>
        <dbReference type="Proteomes" id="UP000177310"/>
    </source>
</evidence>
<reference evidence="1 2" key="1">
    <citation type="journal article" date="2016" name="Nat. Commun.">
        <title>Thousands of microbial genomes shed light on interconnected biogeochemical processes in an aquifer system.</title>
        <authorList>
            <person name="Anantharaman K."/>
            <person name="Brown C.T."/>
            <person name="Hug L.A."/>
            <person name="Sharon I."/>
            <person name="Castelle C.J."/>
            <person name="Probst A.J."/>
            <person name="Thomas B.C."/>
            <person name="Singh A."/>
            <person name="Wilkins M.J."/>
            <person name="Karaoz U."/>
            <person name="Brodie E.L."/>
            <person name="Williams K.H."/>
            <person name="Hubbard S.S."/>
            <person name="Banfield J.F."/>
        </authorList>
    </citation>
    <scope>NUCLEOTIDE SEQUENCE [LARGE SCALE GENOMIC DNA]</scope>
</reference>
<dbReference type="SUPFAM" id="SSF52540">
    <property type="entry name" value="P-loop containing nucleoside triphosphate hydrolases"/>
    <property type="match status" value="1"/>
</dbReference>
<evidence type="ECO:0008006" key="3">
    <source>
        <dbReference type="Google" id="ProtNLM"/>
    </source>
</evidence>
<dbReference type="EMBL" id="MHIL01000037">
    <property type="protein sequence ID" value="OGY50015.1"/>
    <property type="molecule type" value="Genomic_DNA"/>
</dbReference>
<dbReference type="Proteomes" id="UP000177310">
    <property type="component" value="Unassembled WGS sequence"/>
</dbReference>
<dbReference type="Gene3D" id="3.40.50.300">
    <property type="entry name" value="P-loop containing nucleotide triphosphate hydrolases"/>
    <property type="match status" value="1"/>
</dbReference>
<evidence type="ECO:0000313" key="1">
    <source>
        <dbReference type="EMBL" id="OGY50015.1"/>
    </source>
</evidence>
<protein>
    <recommendedName>
        <fullName evidence="3">UDP-N-acetylglucosamine kinase</fullName>
    </recommendedName>
</protein>